<accession>A0A9N7UC66</accession>
<organism evidence="2 3">
    <name type="scientific">Pleuronectes platessa</name>
    <name type="common">European plaice</name>
    <dbReference type="NCBI Taxonomy" id="8262"/>
    <lineage>
        <taxon>Eukaryota</taxon>
        <taxon>Metazoa</taxon>
        <taxon>Chordata</taxon>
        <taxon>Craniata</taxon>
        <taxon>Vertebrata</taxon>
        <taxon>Euteleostomi</taxon>
        <taxon>Actinopterygii</taxon>
        <taxon>Neopterygii</taxon>
        <taxon>Teleostei</taxon>
        <taxon>Neoteleostei</taxon>
        <taxon>Acanthomorphata</taxon>
        <taxon>Carangaria</taxon>
        <taxon>Pleuronectiformes</taxon>
        <taxon>Pleuronectoidei</taxon>
        <taxon>Pleuronectidae</taxon>
        <taxon>Pleuronectes</taxon>
    </lineage>
</organism>
<gene>
    <name evidence="2" type="ORF">PLEPLA_LOCUS15515</name>
</gene>
<dbReference type="EMBL" id="CADEAL010000979">
    <property type="protein sequence ID" value="CAB1427574.1"/>
    <property type="molecule type" value="Genomic_DNA"/>
</dbReference>
<comment type="caution">
    <text evidence="2">The sequence shown here is derived from an EMBL/GenBank/DDBJ whole genome shotgun (WGS) entry which is preliminary data.</text>
</comment>
<feature type="region of interest" description="Disordered" evidence="1">
    <location>
        <begin position="1"/>
        <end position="25"/>
    </location>
</feature>
<reference evidence="2" key="1">
    <citation type="submission" date="2020-03" db="EMBL/GenBank/DDBJ databases">
        <authorList>
            <person name="Weist P."/>
        </authorList>
    </citation>
    <scope>NUCLEOTIDE SEQUENCE</scope>
</reference>
<dbReference type="PROSITE" id="PS51257">
    <property type="entry name" value="PROKAR_LIPOPROTEIN"/>
    <property type="match status" value="1"/>
</dbReference>
<protein>
    <submittedName>
        <fullName evidence="2">Uncharacterized protein</fullName>
    </submittedName>
</protein>
<feature type="region of interest" description="Disordered" evidence="1">
    <location>
        <begin position="99"/>
        <end position="120"/>
    </location>
</feature>
<feature type="compositionally biased region" description="Basic and acidic residues" evidence="1">
    <location>
        <begin position="1"/>
        <end position="16"/>
    </location>
</feature>
<evidence type="ECO:0000256" key="1">
    <source>
        <dbReference type="SAM" id="MobiDB-lite"/>
    </source>
</evidence>
<keyword evidence="3" id="KW-1185">Reference proteome</keyword>
<proteinExistence type="predicted"/>
<evidence type="ECO:0000313" key="3">
    <source>
        <dbReference type="Proteomes" id="UP001153269"/>
    </source>
</evidence>
<name>A0A9N7UC66_PLEPL</name>
<sequence length="197" mass="20878">MIGDGGKHMEVEEKSEMPGGWTAGSWTSCLVDSSGRVSGRVLGMRDPDRQLSDGGETTFWEKKAKWLTGVTQTSEPGGGPEITRGSLAFRGHADTLLALSDSGPGDERSKATSTDPGGVAPAEWRSRYTLADVLEDQSAQGAILCSEYITGKSVKASSPTPAVPQLGVYVPQRTRYTRPTKTPSINGLVYGDSQISV</sequence>
<dbReference type="Proteomes" id="UP001153269">
    <property type="component" value="Unassembled WGS sequence"/>
</dbReference>
<dbReference type="AlphaFoldDB" id="A0A9N7UC66"/>
<evidence type="ECO:0000313" key="2">
    <source>
        <dbReference type="EMBL" id="CAB1427574.1"/>
    </source>
</evidence>